<dbReference type="InParanoid" id="A7SVW5"/>
<evidence type="ECO:0000256" key="1">
    <source>
        <dbReference type="ARBA" id="ARBA00004479"/>
    </source>
</evidence>
<evidence type="ECO:0000313" key="9">
    <source>
        <dbReference type="Proteomes" id="UP000001593"/>
    </source>
</evidence>
<dbReference type="SUPFAM" id="SSF48726">
    <property type="entry name" value="Immunoglobulin"/>
    <property type="match status" value="2"/>
</dbReference>
<dbReference type="Gene3D" id="2.60.40.10">
    <property type="entry name" value="Immunoglobulins"/>
    <property type="match status" value="2"/>
</dbReference>
<evidence type="ECO:0000256" key="6">
    <source>
        <dbReference type="SAM" id="SignalP"/>
    </source>
</evidence>
<keyword evidence="4" id="KW-0325">Glycoprotein</keyword>
<dbReference type="SMART" id="SM00409">
    <property type="entry name" value="IG"/>
    <property type="match status" value="2"/>
</dbReference>
<dbReference type="EMBL" id="DS469846">
    <property type="protein sequence ID" value="EDO32157.1"/>
    <property type="molecule type" value="Genomic_DNA"/>
</dbReference>
<dbReference type="AlphaFoldDB" id="A7SVW5"/>
<evidence type="ECO:0000259" key="7">
    <source>
        <dbReference type="PROSITE" id="PS50835"/>
    </source>
</evidence>
<dbReference type="Proteomes" id="UP000001593">
    <property type="component" value="Unassembled WGS sequence"/>
</dbReference>
<keyword evidence="9" id="KW-1185">Reference proteome</keyword>
<proteinExistence type="predicted"/>
<accession>A7SVW5</accession>
<dbReference type="InterPro" id="IPR051275">
    <property type="entry name" value="Cell_adhesion_signaling"/>
</dbReference>
<sequence>MLLVKLAVLSLVLLLLPHQGVSLDIYAGADARFTWPTSSSCLIWQFGISNQNKDDFVSSGVLMGWFQDLSKVLSTPNDTDTTYKGRVYFYGDFTRCSGVVEIRNASVVHEKPYLVKIRTSSSPLSPSASWDLNVKDPPEITPIQNTTVREGETITLICAVAGNPTPSVSWSKAGSGHSTGGNVFTKAGATKADTGQYVCTAVNTVSGNTQTRTASTYVMVKYKPSIISSYPGQTVNETIDFLKLTCISDGYPAPTSTWSRDGLVVSLTSVYYSNSVTRSEAGTYICTATNEMGSDTTTVQVTVNCAKNESEPFVRSSESFFAAADIISVDKYVGEDARFTWQSNNYLEFEFGISNAAQDDIVLGGNLIMWSRGSLLSTPNTTDVFYRGRLYFYGDPSPSADSKHFEIKKVTVQDEKVYLMIIMDPTSRVFTALRAWSLTIKGNLLLMICIFRGEVAQCN</sequence>
<comment type="subcellular location">
    <subcellularLocation>
        <location evidence="1">Membrane</location>
        <topology evidence="1">Single-pass type I membrane protein</topology>
    </subcellularLocation>
</comment>
<dbReference type="InterPro" id="IPR003598">
    <property type="entry name" value="Ig_sub2"/>
</dbReference>
<feature type="domain" description="Ig-like" evidence="7">
    <location>
        <begin position="224"/>
        <end position="302"/>
    </location>
</feature>
<keyword evidence="6" id="KW-0732">Signal</keyword>
<dbReference type="SMART" id="SM00408">
    <property type="entry name" value="IGc2"/>
    <property type="match status" value="2"/>
</dbReference>
<organism evidence="8 9">
    <name type="scientific">Nematostella vectensis</name>
    <name type="common">Starlet sea anemone</name>
    <dbReference type="NCBI Taxonomy" id="45351"/>
    <lineage>
        <taxon>Eukaryota</taxon>
        <taxon>Metazoa</taxon>
        <taxon>Cnidaria</taxon>
        <taxon>Anthozoa</taxon>
        <taxon>Hexacorallia</taxon>
        <taxon>Actiniaria</taxon>
        <taxon>Edwardsiidae</taxon>
        <taxon>Nematostella</taxon>
    </lineage>
</organism>
<name>A7SVW5_NEMVE</name>
<reference evidence="8 9" key="1">
    <citation type="journal article" date="2007" name="Science">
        <title>Sea anemone genome reveals ancestral eumetazoan gene repertoire and genomic organization.</title>
        <authorList>
            <person name="Putnam N.H."/>
            <person name="Srivastava M."/>
            <person name="Hellsten U."/>
            <person name="Dirks B."/>
            <person name="Chapman J."/>
            <person name="Salamov A."/>
            <person name="Terry A."/>
            <person name="Shapiro H."/>
            <person name="Lindquist E."/>
            <person name="Kapitonov V.V."/>
            <person name="Jurka J."/>
            <person name="Genikhovich G."/>
            <person name="Grigoriev I.V."/>
            <person name="Lucas S.M."/>
            <person name="Steele R.E."/>
            <person name="Finnerty J.R."/>
            <person name="Technau U."/>
            <person name="Martindale M.Q."/>
            <person name="Rokhsar D.S."/>
        </authorList>
    </citation>
    <scope>NUCLEOTIDE SEQUENCE [LARGE SCALE GENOMIC DNA]</scope>
    <source>
        <strain evidence="9">CH2 X CH6</strain>
    </source>
</reference>
<evidence type="ECO:0000256" key="4">
    <source>
        <dbReference type="ARBA" id="ARBA00023180"/>
    </source>
</evidence>
<dbReference type="GO" id="GO:0005886">
    <property type="term" value="C:plasma membrane"/>
    <property type="evidence" value="ECO:0000318"/>
    <property type="project" value="GO_Central"/>
</dbReference>
<keyword evidence="3" id="KW-1015">Disulfide bond</keyword>
<feature type="domain" description="Ig-like" evidence="7">
    <location>
        <begin position="138"/>
        <end position="215"/>
    </location>
</feature>
<dbReference type="PhylomeDB" id="A7SVW5"/>
<feature type="chain" id="PRO_5002712340" description="Ig-like domain-containing protein" evidence="6">
    <location>
        <begin position="23"/>
        <end position="459"/>
    </location>
</feature>
<evidence type="ECO:0000256" key="2">
    <source>
        <dbReference type="ARBA" id="ARBA00023136"/>
    </source>
</evidence>
<dbReference type="eggNOG" id="KOG2408">
    <property type="taxonomic scope" value="Eukaryota"/>
</dbReference>
<dbReference type="InterPro" id="IPR013783">
    <property type="entry name" value="Ig-like_fold"/>
</dbReference>
<evidence type="ECO:0000256" key="5">
    <source>
        <dbReference type="ARBA" id="ARBA00023319"/>
    </source>
</evidence>
<dbReference type="Pfam" id="PF13927">
    <property type="entry name" value="Ig_3"/>
    <property type="match status" value="2"/>
</dbReference>
<evidence type="ECO:0000313" key="8">
    <source>
        <dbReference type="EMBL" id="EDO32157.1"/>
    </source>
</evidence>
<keyword evidence="2" id="KW-0472">Membrane</keyword>
<dbReference type="InterPro" id="IPR003599">
    <property type="entry name" value="Ig_sub"/>
</dbReference>
<protein>
    <recommendedName>
        <fullName evidence="7">Ig-like domain-containing protein</fullName>
    </recommendedName>
</protein>
<dbReference type="PROSITE" id="PS50835">
    <property type="entry name" value="IG_LIKE"/>
    <property type="match status" value="2"/>
</dbReference>
<dbReference type="GO" id="GO:0007156">
    <property type="term" value="P:homophilic cell adhesion via plasma membrane adhesion molecules"/>
    <property type="evidence" value="ECO:0000318"/>
    <property type="project" value="GO_Central"/>
</dbReference>
<keyword evidence="5" id="KW-0393">Immunoglobulin domain</keyword>
<dbReference type="PANTHER" id="PTHR11640">
    <property type="entry name" value="NEPHRIN"/>
    <property type="match status" value="1"/>
</dbReference>
<dbReference type="InterPro" id="IPR007110">
    <property type="entry name" value="Ig-like_dom"/>
</dbReference>
<gene>
    <name evidence="8" type="ORF">NEMVEDRAFT_v1g218298</name>
</gene>
<dbReference type="InterPro" id="IPR036179">
    <property type="entry name" value="Ig-like_dom_sf"/>
</dbReference>
<dbReference type="HOGENOM" id="CLU_596287_0_0_1"/>
<evidence type="ECO:0000256" key="3">
    <source>
        <dbReference type="ARBA" id="ARBA00023157"/>
    </source>
</evidence>
<feature type="signal peptide" evidence="6">
    <location>
        <begin position="1"/>
        <end position="22"/>
    </location>
</feature>
<dbReference type="PANTHER" id="PTHR11640:SF31">
    <property type="entry name" value="IRREGULAR CHIASM C-ROUGHEST PROTEIN-RELATED"/>
    <property type="match status" value="1"/>
</dbReference>